<feature type="region of interest" description="Disordered" evidence="2">
    <location>
        <begin position="344"/>
        <end position="412"/>
    </location>
</feature>
<evidence type="ECO:0000256" key="2">
    <source>
        <dbReference type="SAM" id="MobiDB-lite"/>
    </source>
</evidence>
<feature type="region of interest" description="Disordered" evidence="2">
    <location>
        <begin position="17"/>
        <end position="116"/>
    </location>
</feature>
<dbReference type="AlphaFoldDB" id="A0A8B8ZBC8"/>
<feature type="compositionally biased region" description="Low complexity" evidence="2">
    <location>
        <begin position="400"/>
        <end position="412"/>
    </location>
</feature>
<reference evidence="4 5" key="2">
    <citation type="submission" date="2025-04" db="UniProtKB">
        <authorList>
            <consortium name="RefSeq"/>
        </authorList>
    </citation>
    <scope>IDENTIFICATION</scope>
    <source>
        <tissue evidence="4 5">Young leaves</tissue>
    </source>
</reference>
<protein>
    <submittedName>
        <fullName evidence="4 5">Calmodulin-regulated spectrin-associated protein 1-like</fullName>
    </submittedName>
</protein>
<dbReference type="RefSeq" id="XP_038979337.1">
    <property type="nucleotide sequence ID" value="XM_039123409.1"/>
</dbReference>
<organism evidence="3 4">
    <name type="scientific">Phoenix dactylifera</name>
    <name type="common">Date palm</name>
    <dbReference type="NCBI Taxonomy" id="42345"/>
    <lineage>
        <taxon>Eukaryota</taxon>
        <taxon>Viridiplantae</taxon>
        <taxon>Streptophyta</taxon>
        <taxon>Embryophyta</taxon>
        <taxon>Tracheophyta</taxon>
        <taxon>Spermatophyta</taxon>
        <taxon>Magnoliopsida</taxon>
        <taxon>Liliopsida</taxon>
        <taxon>Arecaceae</taxon>
        <taxon>Coryphoideae</taxon>
        <taxon>Phoeniceae</taxon>
        <taxon>Phoenix</taxon>
    </lineage>
</organism>
<dbReference type="KEGG" id="pda:120104134"/>
<evidence type="ECO:0000256" key="1">
    <source>
        <dbReference type="SAM" id="Coils"/>
    </source>
</evidence>
<proteinExistence type="predicted"/>
<feature type="compositionally biased region" description="Low complexity" evidence="2">
    <location>
        <begin position="77"/>
        <end position="89"/>
    </location>
</feature>
<feature type="compositionally biased region" description="Low complexity" evidence="2">
    <location>
        <begin position="371"/>
        <end position="387"/>
    </location>
</feature>
<evidence type="ECO:0000313" key="5">
    <source>
        <dbReference type="RefSeq" id="XP_038979337.1"/>
    </source>
</evidence>
<feature type="coiled-coil region" evidence="1">
    <location>
        <begin position="253"/>
        <end position="287"/>
    </location>
</feature>
<evidence type="ECO:0000313" key="3">
    <source>
        <dbReference type="Proteomes" id="UP000228380"/>
    </source>
</evidence>
<dbReference type="KEGG" id="pda:120109702"/>
<dbReference type="Proteomes" id="UP000228380">
    <property type="component" value="Chromosome 16"/>
</dbReference>
<reference evidence="3" key="1">
    <citation type="journal article" date="2019" name="Nat. Commun.">
        <title>Genome-wide association mapping of date palm fruit traits.</title>
        <authorList>
            <person name="Hazzouri K.M."/>
            <person name="Gros-Balthazard M."/>
            <person name="Flowers J.M."/>
            <person name="Copetti D."/>
            <person name="Lemansour A."/>
            <person name="Lebrun M."/>
            <person name="Masmoudi K."/>
            <person name="Ferrand S."/>
            <person name="Dhar M.I."/>
            <person name="Fresquez Z.A."/>
            <person name="Rosas U."/>
            <person name="Zhang J."/>
            <person name="Talag J."/>
            <person name="Lee S."/>
            <person name="Kudrna D."/>
            <person name="Powell R.F."/>
            <person name="Leitch I.J."/>
            <person name="Krueger R.R."/>
            <person name="Wing R.A."/>
            <person name="Amiri K.M.A."/>
            <person name="Purugganan M.D."/>
        </authorList>
    </citation>
    <scope>NUCLEOTIDE SEQUENCE [LARGE SCALE GENOMIC DNA]</scope>
    <source>
        <strain evidence="3">cv. Khalas</strain>
    </source>
</reference>
<keyword evidence="3" id="KW-1185">Reference proteome</keyword>
<keyword evidence="1" id="KW-0175">Coiled coil</keyword>
<name>A0A8B8ZBC8_PHODC</name>
<dbReference type="GeneID" id="120104134"/>
<dbReference type="RefSeq" id="XP_038970602.1">
    <property type="nucleotide sequence ID" value="XM_039114674.1"/>
</dbReference>
<sequence length="412" mass="44410">MVTKSEVIYARFRKRAAELSGEPLEPKKKAKIAAPRVGPSEGARGGRSSDPGGSGSEVLVLACPAPISQVPGRPSTRPGGSASEPSSSRRPARPPSPVAARPGSPAPPEEEERGERTYTVEWRLSEGDSALENIETARQLFRVAILPADRAKIQAMSLNQFLDSARLSAVRHLLEVDTLITLGADYKERARRCMRAQEEAEKRARELGLQKEGLLLRVGAAEDEAKLLTMGLDEEKAAHSLARSELRASEARLAEARSLLAVREQAIREAELKVEELQAQLGVREEEAKKRALDAVRLFKESEEFQELLEEEAVNGLVQGFDDFRNQLHQLCPEFDLDLLQPGAGVEGLGTEPAEAAPEVPEEEAARESAPEIAPEGNEVGEPGATAERAEAEGAEVEPGEIPVEGAAQAAP</sequence>
<evidence type="ECO:0000313" key="4">
    <source>
        <dbReference type="RefSeq" id="XP_038970602.1"/>
    </source>
</evidence>
<gene>
    <name evidence="4" type="primary">LOC120104134</name>
    <name evidence="5" type="synonym">LOC120109702</name>
</gene>
<accession>A0A8B8ZBC8</accession>